<comment type="subcellular location">
    <subcellularLocation>
        <location evidence="1">Cytoplasm</location>
    </subcellularLocation>
</comment>
<dbReference type="PANTHER" id="PTHR33677">
    <property type="entry name" value="TRANSCRIPTIONAL REPRESSOR FRMR-RELATED"/>
    <property type="match status" value="1"/>
</dbReference>
<evidence type="ECO:0000256" key="5">
    <source>
        <dbReference type="ARBA" id="ARBA00039938"/>
    </source>
</evidence>
<dbReference type="GO" id="GO:0005737">
    <property type="term" value="C:cytoplasm"/>
    <property type="evidence" value="ECO:0007669"/>
    <property type="project" value="UniProtKB-SubCell"/>
</dbReference>
<evidence type="ECO:0000256" key="2">
    <source>
        <dbReference type="ARBA" id="ARBA00011738"/>
    </source>
</evidence>
<dbReference type="PANTHER" id="PTHR33677:SF4">
    <property type="entry name" value="COPPER-SENSING TRANSCRIPTIONAL REPRESSOR CSOR"/>
    <property type="match status" value="1"/>
</dbReference>
<evidence type="ECO:0000256" key="1">
    <source>
        <dbReference type="ARBA" id="ARBA00004496"/>
    </source>
</evidence>
<evidence type="ECO:0000313" key="7">
    <source>
        <dbReference type="EMBL" id="OGH84337.1"/>
    </source>
</evidence>
<evidence type="ECO:0000313" key="8">
    <source>
        <dbReference type="Proteomes" id="UP000177803"/>
    </source>
</evidence>
<keyword evidence="3" id="KW-0963">Cytoplasm</keyword>
<accession>A0A1F6NK34</accession>
<name>A0A1F6NK34_9BACT</name>
<keyword evidence="4" id="KW-0479">Metal-binding</keyword>
<evidence type="ECO:0000256" key="3">
    <source>
        <dbReference type="ARBA" id="ARBA00022490"/>
    </source>
</evidence>
<comment type="caution">
    <text evidence="7">The sequence shown here is derived from an EMBL/GenBank/DDBJ whole genome shotgun (WGS) entry which is preliminary data.</text>
</comment>
<proteinExistence type="predicted"/>
<evidence type="ECO:0000256" key="6">
    <source>
        <dbReference type="ARBA" id="ARBA00041544"/>
    </source>
</evidence>
<reference evidence="7 8" key="1">
    <citation type="journal article" date="2016" name="Nat. Commun.">
        <title>Thousands of microbial genomes shed light on interconnected biogeochemical processes in an aquifer system.</title>
        <authorList>
            <person name="Anantharaman K."/>
            <person name="Brown C.T."/>
            <person name="Hug L.A."/>
            <person name="Sharon I."/>
            <person name="Castelle C.J."/>
            <person name="Probst A.J."/>
            <person name="Thomas B.C."/>
            <person name="Singh A."/>
            <person name="Wilkins M.J."/>
            <person name="Karaoz U."/>
            <person name="Brodie E.L."/>
            <person name="Williams K.H."/>
            <person name="Hubbard S.S."/>
            <person name="Banfield J.F."/>
        </authorList>
    </citation>
    <scope>NUCLEOTIDE SEQUENCE [LARGE SCALE GENOMIC DNA]</scope>
</reference>
<dbReference type="AlphaFoldDB" id="A0A1F6NK34"/>
<dbReference type="Gene3D" id="1.20.58.1000">
    <property type="entry name" value="Metal-sensitive repressor, helix protomer"/>
    <property type="match status" value="1"/>
</dbReference>
<comment type="subunit">
    <text evidence="2">Homodimer.</text>
</comment>
<sequence>MLPPKKAAALVNFKKAYGLLGKIVQMTENGQYCIDIMQQNLAAIGMLKSAHQMLMENHLGSCFADATTSKNTQKKKDMMQEILTVTKLFNK</sequence>
<dbReference type="GO" id="GO:0045892">
    <property type="term" value="P:negative regulation of DNA-templated transcription"/>
    <property type="evidence" value="ECO:0007669"/>
    <property type="project" value="UniProtKB-ARBA"/>
</dbReference>
<dbReference type="InterPro" id="IPR003735">
    <property type="entry name" value="Metal_Tscrpt_repr"/>
</dbReference>
<protein>
    <recommendedName>
        <fullName evidence="5">Copper-sensing transcriptional repressor CsoR</fullName>
    </recommendedName>
    <alternativeName>
        <fullName evidence="6">Copper-sensitive operon repressor</fullName>
    </alternativeName>
</protein>
<evidence type="ECO:0000256" key="4">
    <source>
        <dbReference type="ARBA" id="ARBA00022723"/>
    </source>
</evidence>
<dbReference type="InterPro" id="IPR038390">
    <property type="entry name" value="Metal_Tscrpt_repr_sf"/>
</dbReference>
<dbReference type="GO" id="GO:0046872">
    <property type="term" value="F:metal ion binding"/>
    <property type="evidence" value="ECO:0007669"/>
    <property type="project" value="UniProtKB-KW"/>
</dbReference>
<organism evidence="7 8">
    <name type="scientific">Candidatus Magasanikbacteria bacterium RIFOXYA2_FULL_44_8</name>
    <dbReference type="NCBI Taxonomy" id="1798696"/>
    <lineage>
        <taxon>Bacteria</taxon>
        <taxon>Candidatus Magasanikiibacteriota</taxon>
    </lineage>
</organism>
<dbReference type="Pfam" id="PF02583">
    <property type="entry name" value="Trns_repr_metal"/>
    <property type="match status" value="1"/>
</dbReference>
<gene>
    <name evidence="7" type="ORF">A2261_02605</name>
</gene>
<dbReference type="EMBL" id="MFQR01000028">
    <property type="protein sequence ID" value="OGH84337.1"/>
    <property type="molecule type" value="Genomic_DNA"/>
</dbReference>
<dbReference type="GO" id="GO:0003677">
    <property type="term" value="F:DNA binding"/>
    <property type="evidence" value="ECO:0007669"/>
    <property type="project" value="InterPro"/>
</dbReference>
<dbReference type="Proteomes" id="UP000177803">
    <property type="component" value="Unassembled WGS sequence"/>
</dbReference>